<dbReference type="PROSITE" id="PS51257">
    <property type="entry name" value="PROKAR_LIPOPROTEIN"/>
    <property type="match status" value="1"/>
</dbReference>
<dbReference type="OrthoDB" id="7858211at2"/>
<reference evidence="2 3" key="1">
    <citation type="submission" date="2018-07" db="EMBL/GenBank/DDBJ databases">
        <title>Modular assembly of carbohydrate-degrading microbial communities in the ocean.</title>
        <authorList>
            <person name="Enke T.N."/>
            <person name="Datta M.S."/>
            <person name="Schwartzman J.A."/>
            <person name="Cermak N."/>
            <person name="Schmitz D.A."/>
            <person name="Barrere J."/>
            <person name="Cordero O.X."/>
        </authorList>
    </citation>
    <scope>NUCLEOTIDE SEQUENCE [LARGE SCALE GENOMIC DNA]</scope>
    <source>
        <strain evidence="2 3">C3M10</strain>
    </source>
</reference>
<sequence length="189" mass="20422">MLKFFRPVLAGLIIAALASCSTNEERYLLPPIENVKTYRSGVRTVEVTRIDLPAYAEDSEISVLGEDGVLRPTKSGFWADAPDRALTELLAAGLDQSLSASVAAEPWPFETPPDVQVEIKVHNLSGIPGQVLTLSGQYFLTSPAHGHLERAHRFSFAVPMADDSLTAVAAAQSQAVKLLVEDIARRIAN</sequence>
<feature type="domain" description="ABC-type transport auxiliary lipoprotein component" evidence="1">
    <location>
        <begin position="27"/>
        <end position="184"/>
    </location>
</feature>
<evidence type="ECO:0000259" key="1">
    <source>
        <dbReference type="Pfam" id="PF03886"/>
    </source>
</evidence>
<protein>
    <recommendedName>
        <fullName evidence="1">ABC-type transport auxiliary lipoprotein component domain-containing protein</fullName>
    </recommendedName>
</protein>
<organism evidence="2 3">
    <name type="scientific">Phaeobacter gallaeciensis</name>
    <dbReference type="NCBI Taxonomy" id="60890"/>
    <lineage>
        <taxon>Bacteria</taxon>
        <taxon>Pseudomonadati</taxon>
        <taxon>Pseudomonadota</taxon>
        <taxon>Alphaproteobacteria</taxon>
        <taxon>Rhodobacterales</taxon>
        <taxon>Roseobacteraceae</taxon>
        <taxon>Phaeobacter</taxon>
    </lineage>
</organism>
<dbReference type="RefSeq" id="WP_113822201.1">
    <property type="nucleotide sequence ID" value="NZ_QOCE01000011.1"/>
</dbReference>
<gene>
    <name evidence="2" type="ORF">DS909_04325</name>
</gene>
<evidence type="ECO:0000313" key="2">
    <source>
        <dbReference type="EMBL" id="RBW60651.1"/>
    </source>
</evidence>
<dbReference type="EMBL" id="QOCE01000011">
    <property type="protein sequence ID" value="RBW60651.1"/>
    <property type="molecule type" value="Genomic_DNA"/>
</dbReference>
<dbReference type="InterPro" id="IPR005586">
    <property type="entry name" value="ABC_trans_aux"/>
</dbReference>
<dbReference type="AlphaFoldDB" id="A0A366X5J0"/>
<name>A0A366X5J0_9RHOB</name>
<dbReference type="Pfam" id="PF03886">
    <property type="entry name" value="ABC_trans_aux"/>
    <property type="match status" value="1"/>
</dbReference>
<accession>A0A366X5J0</accession>
<dbReference type="Gene3D" id="3.40.50.10610">
    <property type="entry name" value="ABC-type transport auxiliary lipoprotein component"/>
    <property type="match status" value="1"/>
</dbReference>
<dbReference type="Proteomes" id="UP000252706">
    <property type="component" value="Unassembled WGS sequence"/>
</dbReference>
<comment type="caution">
    <text evidence="2">The sequence shown here is derived from an EMBL/GenBank/DDBJ whole genome shotgun (WGS) entry which is preliminary data.</text>
</comment>
<evidence type="ECO:0000313" key="3">
    <source>
        <dbReference type="Proteomes" id="UP000252706"/>
    </source>
</evidence>
<dbReference type="SUPFAM" id="SSF159594">
    <property type="entry name" value="XCC0632-like"/>
    <property type="match status" value="1"/>
</dbReference>
<proteinExistence type="predicted"/>